<organism evidence="1 2">
    <name type="scientific">Trifolium medium</name>
    <dbReference type="NCBI Taxonomy" id="97028"/>
    <lineage>
        <taxon>Eukaryota</taxon>
        <taxon>Viridiplantae</taxon>
        <taxon>Streptophyta</taxon>
        <taxon>Embryophyta</taxon>
        <taxon>Tracheophyta</taxon>
        <taxon>Spermatophyta</taxon>
        <taxon>Magnoliopsida</taxon>
        <taxon>eudicotyledons</taxon>
        <taxon>Gunneridae</taxon>
        <taxon>Pentapetalae</taxon>
        <taxon>rosids</taxon>
        <taxon>fabids</taxon>
        <taxon>Fabales</taxon>
        <taxon>Fabaceae</taxon>
        <taxon>Papilionoideae</taxon>
        <taxon>50 kb inversion clade</taxon>
        <taxon>NPAAA clade</taxon>
        <taxon>Hologalegina</taxon>
        <taxon>IRL clade</taxon>
        <taxon>Trifolieae</taxon>
        <taxon>Trifolium</taxon>
    </lineage>
</organism>
<accession>A0A392S1M6</accession>
<proteinExistence type="predicted"/>
<evidence type="ECO:0000313" key="1">
    <source>
        <dbReference type="EMBL" id="MCI42287.1"/>
    </source>
</evidence>
<dbReference type="EMBL" id="LXQA010302680">
    <property type="protein sequence ID" value="MCI42287.1"/>
    <property type="molecule type" value="Genomic_DNA"/>
</dbReference>
<name>A0A392S1M6_9FABA</name>
<protein>
    <submittedName>
        <fullName evidence="1">Uncharacterized protein</fullName>
    </submittedName>
</protein>
<evidence type="ECO:0000313" key="2">
    <source>
        <dbReference type="Proteomes" id="UP000265520"/>
    </source>
</evidence>
<comment type="caution">
    <text evidence="1">The sequence shown here is derived from an EMBL/GenBank/DDBJ whole genome shotgun (WGS) entry which is preliminary data.</text>
</comment>
<dbReference type="Proteomes" id="UP000265520">
    <property type="component" value="Unassembled WGS sequence"/>
</dbReference>
<reference evidence="1 2" key="1">
    <citation type="journal article" date="2018" name="Front. Plant Sci.">
        <title>Red Clover (Trifolium pratense) and Zigzag Clover (T. medium) - A Picture of Genomic Similarities and Differences.</title>
        <authorList>
            <person name="Dluhosova J."/>
            <person name="Istvanek J."/>
            <person name="Nedelnik J."/>
            <person name="Repkova J."/>
        </authorList>
    </citation>
    <scope>NUCLEOTIDE SEQUENCE [LARGE SCALE GENOMIC DNA]</scope>
    <source>
        <strain evidence="2">cv. 10/8</strain>
        <tissue evidence="1">Leaf</tissue>
    </source>
</reference>
<feature type="non-terminal residue" evidence="1">
    <location>
        <position position="8"/>
    </location>
</feature>
<sequence length="8" mass="868">MCIGEGMQ</sequence>
<keyword evidence="2" id="KW-1185">Reference proteome</keyword>